<organism evidence="1 2">
    <name type="scientific">Letharia lupina</name>
    <dbReference type="NCBI Taxonomy" id="560253"/>
    <lineage>
        <taxon>Eukaryota</taxon>
        <taxon>Fungi</taxon>
        <taxon>Dikarya</taxon>
        <taxon>Ascomycota</taxon>
        <taxon>Pezizomycotina</taxon>
        <taxon>Lecanoromycetes</taxon>
        <taxon>OSLEUM clade</taxon>
        <taxon>Lecanoromycetidae</taxon>
        <taxon>Lecanorales</taxon>
        <taxon>Lecanorineae</taxon>
        <taxon>Parmeliaceae</taxon>
        <taxon>Letharia</taxon>
    </lineage>
</organism>
<dbReference type="Proteomes" id="UP000593566">
    <property type="component" value="Unassembled WGS sequence"/>
</dbReference>
<protein>
    <recommendedName>
        <fullName evidence="3">F-box domain-containing protein</fullName>
    </recommendedName>
</protein>
<dbReference type="EMBL" id="JACCJB010000004">
    <property type="protein sequence ID" value="KAF6228028.1"/>
    <property type="molecule type" value="Genomic_DNA"/>
</dbReference>
<dbReference type="AlphaFoldDB" id="A0A8H6CR36"/>
<dbReference type="GeneID" id="59336153"/>
<gene>
    <name evidence="1" type="ORF">HO133_007756</name>
</gene>
<evidence type="ECO:0000313" key="1">
    <source>
        <dbReference type="EMBL" id="KAF6228028.1"/>
    </source>
</evidence>
<accession>A0A8H6CR36</accession>
<sequence length="286" mass="31692">MSSPQTAVPLPRNPTTIADLPPELITSIYKHLDKPSSITALNSTCRKHYLIWQLNAASISSAVIYDRISGISTAMELLDIQDRIRGVDLSIRSPATGRVLEIQQEARDAVLRDQKRGYRGAAYSNGDYRAILVRNKALISNAKKADHAGTLSTRGASSNRIVSPDDARMPPREEFISAFYRVWMFATLYLGEAMRARLGSMEVTQLEDMMAVVQFLVYDCPVDDKVYLGVSRRWKPRPIEFGYGTEPDKCNFDWGWMGAFFSISGAYGGLAGAHMIVAIGHSVTGH</sequence>
<evidence type="ECO:0008006" key="3">
    <source>
        <dbReference type="Google" id="ProtNLM"/>
    </source>
</evidence>
<reference evidence="1 2" key="1">
    <citation type="journal article" date="2020" name="Genomics">
        <title>Complete, high-quality genomes from long-read metagenomic sequencing of two wolf lichen thalli reveals enigmatic genome architecture.</title>
        <authorList>
            <person name="McKenzie S.K."/>
            <person name="Walston R.F."/>
            <person name="Allen J.L."/>
        </authorList>
    </citation>
    <scope>NUCLEOTIDE SEQUENCE [LARGE SCALE GENOMIC DNA]</scope>
    <source>
        <strain evidence="1">WasteWater1</strain>
    </source>
</reference>
<proteinExistence type="predicted"/>
<comment type="caution">
    <text evidence="1">The sequence shown here is derived from an EMBL/GenBank/DDBJ whole genome shotgun (WGS) entry which is preliminary data.</text>
</comment>
<evidence type="ECO:0000313" key="2">
    <source>
        <dbReference type="Proteomes" id="UP000593566"/>
    </source>
</evidence>
<keyword evidence="2" id="KW-1185">Reference proteome</keyword>
<dbReference type="RefSeq" id="XP_037155962.1">
    <property type="nucleotide sequence ID" value="XM_037298626.1"/>
</dbReference>
<name>A0A8H6CR36_9LECA</name>